<dbReference type="PANTHER" id="PTHR43736:SF2">
    <property type="entry name" value="MUTT_NUDIX FAMILY PROTEIN"/>
    <property type="match status" value="1"/>
</dbReference>
<dbReference type="GeneID" id="303297228"/>
<dbReference type="PROSITE" id="PS00893">
    <property type="entry name" value="NUDIX_BOX"/>
    <property type="match status" value="1"/>
</dbReference>
<reference evidence="6" key="1">
    <citation type="journal article" date="2019" name="Int. J. Syst. Evol. Microbiol.">
        <title>The Global Catalogue of Microorganisms (GCM) 10K type strain sequencing project: providing services to taxonomists for standard genome sequencing and annotation.</title>
        <authorList>
            <consortium name="The Broad Institute Genomics Platform"/>
            <consortium name="The Broad Institute Genome Sequencing Center for Infectious Disease"/>
            <person name="Wu L."/>
            <person name="Ma J."/>
        </authorList>
    </citation>
    <scope>NUCLEOTIDE SEQUENCE [LARGE SCALE GENOMIC DNA]</scope>
    <source>
        <strain evidence="6">CGMCC 1.16455</strain>
    </source>
</reference>
<evidence type="ECO:0000256" key="2">
    <source>
        <dbReference type="ARBA" id="ARBA00022801"/>
    </source>
</evidence>
<dbReference type="PANTHER" id="PTHR43736">
    <property type="entry name" value="ADP-RIBOSE PYROPHOSPHATASE"/>
    <property type="match status" value="1"/>
</dbReference>
<evidence type="ECO:0000256" key="1">
    <source>
        <dbReference type="ARBA" id="ARBA00005582"/>
    </source>
</evidence>
<evidence type="ECO:0000313" key="5">
    <source>
        <dbReference type="EMBL" id="MFC5297790.1"/>
    </source>
</evidence>
<sequence>MRIRAAAVVVRDGSVLVIGRRTSGREYAVLPGGGVERGESVQEACLRELQEETGLIGRDPQELEIRSDPAARYFAVTVADGPLRLGGPEVERSSDENVYTPRWVEIAQLADIGLVPEGAVVAVTAALRRHGA</sequence>
<protein>
    <submittedName>
        <fullName evidence="5">NUDIX domain-containing protein</fullName>
    </submittedName>
</protein>
<comment type="caution">
    <text evidence="5">The sequence shown here is derived from an EMBL/GenBank/DDBJ whole genome shotgun (WGS) entry which is preliminary data.</text>
</comment>
<evidence type="ECO:0000259" key="4">
    <source>
        <dbReference type="PROSITE" id="PS51462"/>
    </source>
</evidence>
<evidence type="ECO:0000256" key="3">
    <source>
        <dbReference type="RuleBase" id="RU003476"/>
    </source>
</evidence>
<dbReference type="InterPro" id="IPR020084">
    <property type="entry name" value="NUDIX_hydrolase_CS"/>
</dbReference>
<name>A0ABW0FHE6_9MICO</name>
<dbReference type="EMBL" id="JBHSLN010000023">
    <property type="protein sequence ID" value="MFC5297790.1"/>
    <property type="molecule type" value="Genomic_DNA"/>
</dbReference>
<dbReference type="Proteomes" id="UP001595937">
    <property type="component" value="Unassembled WGS sequence"/>
</dbReference>
<dbReference type="RefSeq" id="WP_343923796.1">
    <property type="nucleotide sequence ID" value="NZ_BAAAIR010000034.1"/>
</dbReference>
<dbReference type="PROSITE" id="PS51462">
    <property type="entry name" value="NUDIX"/>
    <property type="match status" value="1"/>
</dbReference>
<gene>
    <name evidence="5" type="ORF">ACFPK8_09740</name>
</gene>
<keyword evidence="2 3" id="KW-0378">Hydrolase</keyword>
<feature type="domain" description="Nudix hydrolase" evidence="4">
    <location>
        <begin position="1"/>
        <end position="127"/>
    </location>
</feature>
<proteinExistence type="inferred from homology"/>
<dbReference type="PRINTS" id="PR00502">
    <property type="entry name" value="NUDIXFAMILY"/>
</dbReference>
<organism evidence="5 6">
    <name type="scientific">Brachybacterium tyrofermentans</name>
    <dbReference type="NCBI Taxonomy" id="47848"/>
    <lineage>
        <taxon>Bacteria</taxon>
        <taxon>Bacillati</taxon>
        <taxon>Actinomycetota</taxon>
        <taxon>Actinomycetes</taxon>
        <taxon>Micrococcales</taxon>
        <taxon>Dermabacteraceae</taxon>
        <taxon>Brachybacterium</taxon>
    </lineage>
</organism>
<evidence type="ECO:0000313" key="6">
    <source>
        <dbReference type="Proteomes" id="UP001595937"/>
    </source>
</evidence>
<keyword evidence="6" id="KW-1185">Reference proteome</keyword>
<dbReference type="Pfam" id="PF00293">
    <property type="entry name" value="NUDIX"/>
    <property type="match status" value="1"/>
</dbReference>
<dbReference type="InterPro" id="IPR020476">
    <property type="entry name" value="Nudix_hydrolase"/>
</dbReference>
<dbReference type="InterPro" id="IPR000086">
    <property type="entry name" value="NUDIX_hydrolase_dom"/>
</dbReference>
<accession>A0ABW0FHE6</accession>
<dbReference type="SUPFAM" id="SSF55811">
    <property type="entry name" value="Nudix"/>
    <property type="match status" value="1"/>
</dbReference>
<dbReference type="InterPro" id="IPR015797">
    <property type="entry name" value="NUDIX_hydrolase-like_dom_sf"/>
</dbReference>
<dbReference type="Gene3D" id="3.90.79.10">
    <property type="entry name" value="Nucleoside Triphosphate Pyrophosphohydrolase"/>
    <property type="match status" value="1"/>
</dbReference>
<comment type="similarity">
    <text evidence="1 3">Belongs to the Nudix hydrolase family.</text>
</comment>